<dbReference type="PIRSF" id="PIRSF037290">
    <property type="entry name" value="UCP037290"/>
    <property type="match status" value="1"/>
</dbReference>
<dbReference type="RefSeq" id="WP_302712419.1">
    <property type="nucleotide sequence ID" value="NZ_JAULRT010000052.1"/>
</dbReference>
<evidence type="ECO:0000313" key="1">
    <source>
        <dbReference type="EMBL" id="MDO3382259.1"/>
    </source>
</evidence>
<dbReference type="SUPFAM" id="SSF52540">
    <property type="entry name" value="P-loop containing nucleoside triphosphate hydrolases"/>
    <property type="match status" value="1"/>
</dbReference>
<reference evidence="1" key="1">
    <citation type="submission" date="2023-07" db="EMBL/GenBank/DDBJ databases">
        <title>Gilvimarinus algae sp. nov., isolated from the surface of Kelp.</title>
        <authorList>
            <person name="Sun Y.Y."/>
            <person name="Gong Y."/>
            <person name="Du Z.J."/>
        </authorList>
    </citation>
    <scope>NUCLEOTIDE SEQUENCE</scope>
    <source>
        <strain evidence="1">SDUM040014</strain>
    </source>
</reference>
<accession>A0ABT8TDS1</accession>
<sequence>MHTIDQLLKSRLIHRGRDLAPPGTLQPSGFTPLDQLLGGGFPRVGVCRIRSTPGIGELRLLLPCLLSETAKLSVFISPPGSAYPDFWQARGVAAEQLLSIETQSVPQKLWTARECLQSGCCNAVILWQEAIRLSDVKRLQLAAAKGQSCLWIMQAQPTTLSLPLTLSLRLQARAKGLEVSITKRKGGWPAGPVCIGWQQLWPDLALSSAIPNNSRPLQPHHLQSI</sequence>
<dbReference type="Gene3D" id="3.40.50.300">
    <property type="entry name" value="P-loop containing nucleotide triphosphate hydrolases"/>
    <property type="match status" value="1"/>
</dbReference>
<evidence type="ECO:0000313" key="2">
    <source>
        <dbReference type="Proteomes" id="UP001168380"/>
    </source>
</evidence>
<dbReference type="InterPro" id="IPR027417">
    <property type="entry name" value="P-loop_NTPase"/>
</dbReference>
<protein>
    <submittedName>
        <fullName evidence="1">Translesion DNA synthesis-associated protein ImuA</fullName>
    </submittedName>
</protein>
<comment type="caution">
    <text evidence="1">The sequence shown here is derived from an EMBL/GenBank/DDBJ whole genome shotgun (WGS) entry which is preliminary data.</text>
</comment>
<proteinExistence type="predicted"/>
<dbReference type="InterPro" id="IPR017166">
    <property type="entry name" value="UCP037290"/>
</dbReference>
<organism evidence="1 2">
    <name type="scientific">Gilvimarinus algae</name>
    <dbReference type="NCBI Taxonomy" id="3058037"/>
    <lineage>
        <taxon>Bacteria</taxon>
        <taxon>Pseudomonadati</taxon>
        <taxon>Pseudomonadota</taxon>
        <taxon>Gammaproteobacteria</taxon>
        <taxon>Cellvibrionales</taxon>
        <taxon>Cellvibrionaceae</taxon>
        <taxon>Gilvimarinus</taxon>
    </lineage>
</organism>
<dbReference type="InterPro" id="IPR047610">
    <property type="entry name" value="ImuA_translesion"/>
</dbReference>
<gene>
    <name evidence="1" type="primary">imuA</name>
    <name evidence="1" type="ORF">QWI16_08725</name>
</gene>
<dbReference type="Proteomes" id="UP001168380">
    <property type="component" value="Unassembled WGS sequence"/>
</dbReference>
<dbReference type="EMBL" id="JAULRT010000052">
    <property type="protein sequence ID" value="MDO3382259.1"/>
    <property type="molecule type" value="Genomic_DNA"/>
</dbReference>
<dbReference type="NCBIfam" id="NF033429">
    <property type="entry name" value="ImuA_translesion"/>
    <property type="match status" value="1"/>
</dbReference>
<name>A0ABT8TDS1_9GAMM</name>
<keyword evidence="2" id="KW-1185">Reference proteome</keyword>